<organism evidence="1">
    <name type="scientific">Arundo donax</name>
    <name type="common">Giant reed</name>
    <name type="synonym">Donax arundinaceus</name>
    <dbReference type="NCBI Taxonomy" id="35708"/>
    <lineage>
        <taxon>Eukaryota</taxon>
        <taxon>Viridiplantae</taxon>
        <taxon>Streptophyta</taxon>
        <taxon>Embryophyta</taxon>
        <taxon>Tracheophyta</taxon>
        <taxon>Spermatophyta</taxon>
        <taxon>Magnoliopsida</taxon>
        <taxon>Liliopsida</taxon>
        <taxon>Poales</taxon>
        <taxon>Poaceae</taxon>
        <taxon>PACMAD clade</taxon>
        <taxon>Arundinoideae</taxon>
        <taxon>Arundineae</taxon>
        <taxon>Arundo</taxon>
    </lineage>
</organism>
<name>A0A0A9DVB7_ARUDO</name>
<evidence type="ECO:0000313" key="1">
    <source>
        <dbReference type="EMBL" id="JAD92524.1"/>
    </source>
</evidence>
<dbReference type="EMBL" id="GBRH01205371">
    <property type="protein sequence ID" value="JAD92524.1"/>
    <property type="molecule type" value="Transcribed_RNA"/>
</dbReference>
<proteinExistence type="predicted"/>
<dbReference type="AlphaFoldDB" id="A0A0A9DVB7"/>
<reference evidence="1" key="2">
    <citation type="journal article" date="2015" name="Data Brief">
        <title>Shoot transcriptome of the giant reed, Arundo donax.</title>
        <authorList>
            <person name="Barrero R.A."/>
            <person name="Guerrero F.D."/>
            <person name="Moolhuijzen P."/>
            <person name="Goolsby J.A."/>
            <person name="Tidwell J."/>
            <person name="Bellgard S.E."/>
            <person name="Bellgard M.I."/>
        </authorList>
    </citation>
    <scope>NUCLEOTIDE SEQUENCE</scope>
    <source>
        <tissue evidence="1">Shoot tissue taken approximately 20 cm above the soil surface</tissue>
    </source>
</reference>
<sequence length="45" mass="5034">MGGQWNSADKEYVLHDLHLSADVASINMAIIAKYYFSLIVCSFPN</sequence>
<accession>A0A0A9DVB7</accession>
<protein>
    <submittedName>
        <fullName evidence="1">Uncharacterized protein</fullName>
    </submittedName>
</protein>
<reference evidence="1" key="1">
    <citation type="submission" date="2014-09" db="EMBL/GenBank/DDBJ databases">
        <authorList>
            <person name="Magalhaes I.L.F."/>
            <person name="Oliveira U."/>
            <person name="Santos F.R."/>
            <person name="Vidigal T.H.D.A."/>
            <person name="Brescovit A.D."/>
            <person name="Santos A.J."/>
        </authorList>
    </citation>
    <scope>NUCLEOTIDE SEQUENCE</scope>
    <source>
        <tissue evidence="1">Shoot tissue taken approximately 20 cm above the soil surface</tissue>
    </source>
</reference>